<evidence type="ECO:0000259" key="4">
    <source>
        <dbReference type="Pfam" id="PF07687"/>
    </source>
</evidence>
<evidence type="ECO:0000313" key="5">
    <source>
        <dbReference type="EMBL" id="XAN08456.1"/>
    </source>
</evidence>
<dbReference type="Pfam" id="PF07687">
    <property type="entry name" value="M20_dimer"/>
    <property type="match status" value="1"/>
</dbReference>
<evidence type="ECO:0000256" key="3">
    <source>
        <dbReference type="NCBIfam" id="TIGR01900"/>
    </source>
</evidence>
<dbReference type="InterPro" id="IPR011650">
    <property type="entry name" value="Peptidase_M20_dimer"/>
</dbReference>
<sequence>MSDAVPPVVPLLDLDGDVVELLRDLVDIESVSGNEGPITDAIETALRGYPHLEVIRDGNVLVARTNLGRASRVVVAGHTDTVPLTSEPNLPCRIEGEGDDTILIGRGTCDMKGGVAVALAAAAALTEPRHDVTWIFYDNEEVEAEKNGLLRISRTRPELLAGDFAVLGEPTAARIEGGCQGTLRVQATFTGRAAHSARAWMGHNAIHDAADFLARLQAYEPVQPWVDGLQYHEGLNAVKITGGIAGNVIPDRCTVEVNYRFAPDKSAEEALAWVRDYFSGFELEVTDLAAGARPGLDQPAAADFIAAVGGEPKPKHGWTDVALFASVGVPAVNFGPGDPIKAHADDEFCPASQVYACRDALIRWLTGA</sequence>
<evidence type="ECO:0000256" key="1">
    <source>
        <dbReference type="ARBA" id="ARBA00022723"/>
    </source>
</evidence>
<evidence type="ECO:0000313" key="6">
    <source>
        <dbReference type="Proteomes" id="UP001442841"/>
    </source>
</evidence>
<organism evidence="5 6">
    <name type="scientific">Ammonicoccus fulvus</name>
    <dbReference type="NCBI Taxonomy" id="3138240"/>
    <lineage>
        <taxon>Bacteria</taxon>
        <taxon>Bacillati</taxon>
        <taxon>Actinomycetota</taxon>
        <taxon>Actinomycetes</taxon>
        <taxon>Propionibacteriales</taxon>
        <taxon>Propionibacteriaceae</taxon>
        <taxon>Ammonicoccus</taxon>
    </lineage>
</organism>
<dbReference type="Pfam" id="PF01546">
    <property type="entry name" value="Peptidase_M20"/>
    <property type="match status" value="1"/>
</dbReference>
<dbReference type="InterPro" id="IPR002933">
    <property type="entry name" value="Peptidase_M20"/>
</dbReference>
<gene>
    <name evidence="5" type="primary">dapE</name>
    <name evidence="5" type="ORF">AADG42_14490</name>
</gene>
<dbReference type="InterPro" id="IPR010174">
    <property type="entry name" value="Succinyl-DAP_deSuclase_DapE"/>
</dbReference>
<dbReference type="Gene3D" id="3.40.630.10">
    <property type="entry name" value="Zn peptidases"/>
    <property type="match status" value="1"/>
</dbReference>
<evidence type="ECO:0000256" key="2">
    <source>
        <dbReference type="ARBA" id="ARBA00022801"/>
    </source>
</evidence>
<keyword evidence="1" id="KW-0479">Metal-binding</keyword>
<protein>
    <recommendedName>
        <fullName evidence="3">Succinyl-diaminopimelate desuccinylase</fullName>
        <ecNumber evidence="3">3.5.1.18</ecNumber>
    </recommendedName>
</protein>
<dbReference type="InterPro" id="IPR036264">
    <property type="entry name" value="Bact_exopeptidase_dim_dom"/>
</dbReference>
<dbReference type="EC" id="3.5.1.18" evidence="3"/>
<name>A0ABZ3FQV1_9ACTN</name>
<dbReference type="InterPro" id="IPR050072">
    <property type="entry name" value="Peptidase_M20A"/>
</dbReference>
<dbReference type="Gene3D" id="3.30.70.360">
    <property type="match status" value="1"/>
</dbReference>
<dbReference type="RefSeq" id="WP_425309911.1">
    <property type="nucleotide sequence ID" value="NZ_CP154795.1"/>
</dbReference>
<dbReference type="SUPFAM" id="SSF53187">
    <property type="entry name" value="Zn-dependent exopeptidases"/>
    <property type="match status" value="1"/>
</dbReference>
<keyword evidence="6" id="KW-1185">Reference proteome</keyword>
<keyword evidence="2 5" id="KW-0378">Hydrolase</keyword>
<accession>A0ABZ3FQV1</accession>
<feature type="domain" description="Peptidase M20 dimerisation" evidence="4">
    <location>
        <begin position="181"/>
        <end position="279"/>
    </location>
</feature>
<dbReference type="Proteomes" id="UP001442841">
    <property type="component" value="Chromosome"/>
</dbReference>
<reference evidence="5 6" key="1">
    <citation type="submission" date="2024-04" db="EMBL/GenBank/DDBJ databases">
        <title>Isolation of an actinomycete strain from pig manure.</title>
        <authorList>
            <person name="Gong T."/>
            <person name="Yu Z."/>
            <person name="An M."/>
            <person name="Wei C."/>
            <person name="Yang W."/>
            <person name="Liu L."/>
        </authorList>
    </citation>
    <scope>NUCLEOTIDE SEQUENCE [LARGE SCALE GENOMIC DNA]</scope>
    <source>
        <strain evidence="5 6">ZF39</strain>
    </source>
</reference>
<dbReference type="PANTHER" id="PTHR43808">
    <property type="entry name" value="ACETYLORNITHINE DEACETYLASE"/>
    <property type="match status" value="1"/>
</dbReference>
<dbReference type="NCBIfam" id="TIGR01900">
    <property type="entry name" value="dapE-gram_pos"/>
    <property type="match status" value="1"/>
</dbReference>
<proteinExistence type="predicted"/>
<dbReference type="EMBL" id="CP154795">
    <property type="protein sequence ID" value="XAN08456.1"/>
    <property type="molecule type" value="Genomic_DNA"/>
</dbReference>
<dbReference type="PANTHER" id="PTHR43808:SF31">
    <property type="entry name" value="N-ACETYL-L-CITRULLINE DEACETYLASE"/>
    <property type="match status" value="1"/>
</dbReference>
<dbReference type="SUPFAM" id="SSF55031">
    <property type="entry name" value="Bacterial exopeptidase dimerisation domain"/>
    <property type="match status" value="1"/>
</dbReference>
<dbReference type="GO" id="GO:0009014">
    <property type="term" value="F:succinyl-diaminopimelate desuccinylase activity"/>
    <property type="evidence" value="ECO:0007669"/>
    <property type="project" value="UniProtKB-EC"/>
</dbReference>